<protein>
    <recommendedName>
        <fullName evidence="5">Helix-turn-helix domain-containing protein</fullName>
    </recommendedName>
</protein>
<dbReference type="PANTHER" id="PTHR34475:SF1">
    <property type="entry name" value="CYTOSKELETON PROTEIN RODZ"/>
    <property type="match status" value="1"/>
</dbReference>
<dbReference type="Pfam" id="PF13413">
    <property type="entry name" value="HTH_25"/>
    <property type="match status" value="1"/>
</dbReference>
<keyword evidence="4" id="KW-1185">Reference proteome</keyword>
<evidence type="ECO:0000256" key="1">
    <source>
        <dbReference type="SAM" id="MobiDB-lite"/>
    </source>
</evidence>
<evidence type="ECO:0000313" key="4">
    <source>
        <dbReference type="Proteomes" id="UP000001880"/>
    </source>
</evidence>
<feature type="region of interest" description="Disordered" evidence="1">
    <location>
        <begin position="425"/>
        <end position="448"/>
    </location>
</feature>
<dbReference type="Proteomes" id="UP000001880">
    <property type="component" value="Chromosome"/>
</dbReference>
<feature type="region of interest" description="Disordered" evidence="1">
    <location>
        <begin position="153"/>
        <end position="289"/>
    </location>
</feature>
<evidence type="ECO:0000313" key="3">
    <source>
        <dbReference type="EMBL" id="ACY16060.1"/>
    </source>
</evidence>
<organism evidence="3 4">
    <name type="scientific">Haliangium ochraceum (strain DSM 14365 / JCM 11303 / SMP-2)</name>
    <dbReference type="NCBI Taxonomy" id="502025"/>
    <lineage>
        <taxon>Bacteria</taxon>
        <taxon>Pseudomonadati</taxon>
        <taxon>Myxococcota</taxon>
        <taxon>Polyangia</taxon>
        <taxon>Haliangiales</taxon>
        <taxon>Kofleriaceae</taxon>
        <taxon>Haliangium</taxon>
    </lineage>
</organism>
<dbReference type="AlphaFoldDB" id="D0LWC8"/>
<feature type="compositionally biased region" description="Low complexity" evidence="1">
    <location>
        <begin position="258"/>
        <end position="286"/>
    </location>
</feature>
<dbReference type="Gene3D" id="1.10.260.40">
    <property type="entry name" value="lambda repressor-like DNA-binding domains"/>
    <property type="match status" value="1"/>
</dbReference>
<dbReference type="STRING" id="502025.Hoch_3558"/>
<keyword evidence="2" id="KW-0812">Transmembrane</keyword>
<accession>D0LWC8</accession>
<dbReference type="PANTHER" id="PTHR34475">
    <property type="match status" value="1"/>
</dbReference>
<feature type="region of interest" description="Disordered" evidence="1">
    <location>
        <begin position="302"/>
        <end position="382"/>
    </location>
</feature>
<feature type="compositionally biased region" description="Basic residues" evidence="1">
    <location>
        <begin position="201"/>
        <end position="224"/>
    </location>
</feature>
<sequence length="448" mass="46201">MPASRRSFCEYLAGARERRALSIPQIAEITRIPVRSLERLESGRFEELPGDVFVRGFLRSYARCVGLDLDETIRRYTSCGMTPAPVASPMADELASSMATLEDRRGSACVRHVATESSGAAKSSSGAVAGSGQVALPRATALPRASAVEAEGPAAAAASTADSGDSAATEAESAAATGQSGARAAQGDADAAAEAPDERSRTRRARNSKRARKRRRKQHGRRRAATASATAREPAQNSPNRTNSDAAPPKAEADQASEKALAAPAAGESAGAESAAAASVEATPSSGSEACSIAPAGNVLPLPSAGAGRAHGRAHVREGSGHEGSGARPRPQRPHGARRRAATTTARPVLLIDDANPEAAERAQEERDARGDTSSWRSLLPPSLLDDDASHRGTLTLAVIILVIVATLTMSYLLRRPHISGDGVTWNTTGEPAGGDLVGDAPASARNA</sequence>
<keyword evidence="2" id="KW-0472">Membrane</keyword>
<feature type="compositionally biased region" description="Polar residues" evidence="1">
    <location>
        <begin position="235"/>
        <end position="245"/>
    </location>
</feature>
<gene>
    <name evidence="3" type="ordered locus">Hoch_3558</name>
</gene>
<dbReference type="InterPro" id="IPR010982">
    <property type="entry name" value="Lambda_DNA-bd_dom_sf"/>
</dbReference>
<name>D0LWC8_HALO1</name>
<dbReference type="HOGENOM" id="CLU_610800_0_0_7"/>
<feature type="compositionally biased region" description="Basic residues" evidence="1">
    <location>
        <begin position="330"/>
        <end position="341"/>
    </location>
</feature>
<feature type="transmembrane region" description="Helical" evidence="2">
    <location>
        <begin position="395"/>
        <end position="414"/>
    </location>
</feature>
<keyword evidence="2" id="KW-1133">Transmembrane helix</keyword>
<dbReference type="GO" id="GO:0003677">
    <property type="term" value="F:DNA binding"/>
    <property type="evidence" value="ECO:0007669"/>
    <property type="project" value="InterPro"/>
</dbReference>
<feature type="compositionally biased region" description="Basic and acidic residues" evidence="1">
    <location>
        <begin position="359"/>
        <end position="371"/>
    </location>
</feature>
<proteinExistence type="predicted"/>
<dbReference type="EMBL" id="CP001804">
    <property type="protein sequence ID" value="ACY16060.1"/>
    <property type="molecule type" value="Genomic_DNA"/>
</dbReference>
<dbReference type="InterPro" id="IPR050400">
    <property type="entry name" value="Bact_Cytoskel_RodZ"/>
</dbReference>
<reference evidence="3 4" key="1">
    <citation type="journal article" date="2010" name="Stand. Genomic Sci.">
        <title>Complete genome sequence of Haliangium ochraceum type strain (SMP-2).</title>
        <authorList>
            <consortium name="US DOE Joint Genome Institute (JGI-PGF)"/>
            <person name="Ivanova N."/>
            <person name="Daum C."/>
            <person name="Lang E."/>
            <person name="Abt B."/>
            <person name="Kopitz M."/>
            <person name="Saunders E."/>
            <person name="Lapidus A."/>
            <person name="Lucas S."/>
            <person name="Glavina Del Rio T."/>
            <person name="Nolan M."/>
            <person name="Tice H."/>
            <person name="Copeland A."/>
            <person name="Cheng J.F."/>
            <person name="Chen F."/>
            <person name="Bruce D."/>
            <person name="Goodwin L."/>
            <person name="Pitluck S."/>
            <person name="Mavromatis K."/>
            <person name="Pati A."/>
            <person name="Mikhailova N."/>
            <person name="Chen A."/>
            <person name="Palaniappan K."/>
            <person name="Land M."/>
            <person name="Hauser L."/>
            <person name="Chang Y.J."/>
            <person name="Jeffries C.D."/>
            <person name="Detter J.C."/>
            <person name="Brettin T."/>
            <person name="Rohde M."/>
            <person name="Goker M."/>
            <person name="Bristow J."/>
            <person name="Markowitz V."/>
            <person name="Eisen J.A."/>
            <person name="Hugenholtz P."/>
            <person name="Kyrpides N.C."/>
            <person name="Klenk H.P."/>
        </authorList>
    </citation>
    <scope>NUCLEOTIDE SEQUENCE [LARGE SCALE GENOMIC DNA]</scope>
    <source>
        <strain evidence="4">DSM 14365 / CIP 107738 / JCM 11303 / AJ 13395 / SMP-2</strain>
    </source>
</reference>
<evidence type="ECO:0008006" key="5">
    <source>
        <dbReference type="Google" id="ProtNLM"/>
    </source>
</evidence>
<dbReference type="KEGG" id="hoh:Hoch_3558"/>
<dbReference type="eggNOG" id="COG1426">
    <property type="taxonomic scope" value="Bacteria"/>
</dbReference>
<evidence type="ECO:0000256" key="2">
    <source>
        <dbReference type="SAM" id="Phobius"/>
    </source>
</evidence>
<feature type="compositionally biased region" description="Low complexity" evidence="1">
    <location>
        <begin position="153"/>
        <end position="194"/>
    </location>
</feature>